<keyword evidence="3" id="KW-0808">Transferase</keyword>
<evidence type="ECO:0000256" key="3">
    <source>
        <dbReference type="ARBA" id="ARBA00022679"/>
    </source>
</evidence>
<dbReference type="GO" id="GO:0002128">
    <property type="term" value="P:tRNA nucleoside ribose methylation"/>
    <property type="evidence" value="ECO:0007669"/>
    <property type="project" value="TreeGrafter"/>
</dbReference>
<dbReference type="PANTHER" id="PTHR42786">
    <property type="entry name" value="TRNA/RRNA METHYLTRANSFERASE"/>
    <property type="match status" value="1"/>
</dbReference>
<name>A0A7C0Y656_DESA2</name>
<feature type="domain" description="tRNA/rRNA methyltransferase SpoU type" evidence="5">
    <location>
        <begin position="9"/>
        <end position="79"/>
    </location>
</feature>
<sequence length="96" mass="10759">MYFLRLSKFHVILVNPAISGNVGSVARILKNFGIDKLILVNPVFYLRSEALARATNAKDILYKAILYSSLEEALASFSYVVGTTARVRYKRTVFSP</sequence>
<protein>
    <submittedName>
        <fullName evidence="6">tRNA (Cytosine(32)/uridine(32)-2'-O)-methyltransferase TrmJ</fullName>
    </submittedName>
</protein>
<dbReference type="GO" id="GO:0008173">
    <property type="term" value="F:RNA methyltransferase activity"/>
    <property type="evidence" value="ECO:0007669"/>
    <property type="project" value="InterPro"/>
</dbReference>
<dbReference type="AlphaFoldDB" id="A0A7C0Y656"/>
<dbReference type="SUPFAM" id="SSF75217">
    <property type="entry name" value="alpha/beta knot"/>
    <property type="match status" value="1"/>
</dbReference>
<dbReference type="PANTHER" id="PTHR42786:SF2">
    <property type="entry name" value="TRNA (CYTIDINE_URIDINE-2'-O-)-METHYLTRANSFERASE TRMJ"/>
    <property type="match status" value="1"/>
</dbReference>
<reference evidence="6" key="1">
    <citation type="journal article" date="2020" name="mSystems">
        <title>Genome- and Community-Level Interaction Insights into Carbon Utilization and Element Cycling Functions of Hydrothermarchaeota in Hydrothermal Sediment.</title>
        <authorList>
            <person name="Zhou Z."/>
            <person name="Liu Y."/>
            <person name="Xu W."/>
            <person name="Pan J."/>
            <person name="Luo Z.H."/>
            <person name="Li M."/>
        </authorList>
    </citation>
    <scope>NUCLEOTIDE SEQUENCE [LARGE SCALE GENOMIC DNA]</scope>
    <source>
        <strain evidence="6">HyVt-233</strain>
    </source>
</reference>
<dbReference type="Pfam" id="PF00588">
    <property type="entry name" value="SpoU_methylase"/>
    <property type="match status" value="1"/>
</dbReference>
<gene>
    <name evidence="6" type="ORF">ENG63_10755</name>
</gene>
<dbReference type="GO" id="GO:0005829">
    <property type="term" value="C:cytosol"/>
    <property type="evidence" value="ECO:0007669"/>
    <property type="project" value="TreeGrafter"/>
</dbReference>
<dbReference type="InterPro" id="IPR004384">
    <property type="entry name" value="RNA_MeTrfase_TrmJ/LasT"/>
</dbReference>
<evidence type="ECO:0000256" key="2">
    <source>
        <dbReference type="ARBA" id="ARBA00022603"/>
    </source>
</evidence>
<evidence type="ECO:0000256" key="4">
    <source>
        <dbReference type="ARBA" id="ARBA00022691"/>
    </source>
</evidence>
<evidence type="ECO:0000259" key="5">
    <source>
        <dbReference type="Pfam" id="PF00588"/>
    </source>
</evidence>
<comment type="caution">
    <text evidence="6">The sequence shown here is derived from an EMBL/GenBank/DDBJ whole genome shotgun (WGS) entry which is preliminary data.</text>
</comment>
<feature type="non-terminal residue" evidence="6">
    <location>
        <position position="96"/>
    </location>
</feature>
<dbReference type="InterPro" id="IPR001537">
    <property type="entry name" value="SpoU_MeTrfase"/>
</dbReference>
<evidence type="ECO:0000256" key="1">
    <source>
        <dbReference type="ARBA" id="ARBA00007228"/>
    </source>
</evidence>
<organism evidence="6">
    <name type="scientific">Desulfofervidus auxilii</name>
    <dbReference type="NCBI Taxonomy" id="1621989"/>
    <lineage>
        <taxon>Bacteria</taxon>
        <taxon>Pseudomonadati</taxon>
        <taxon>Thermodesulfobacteriota</taxon>
        <taxon>Candidatus Desulfofervidia</taxon>
        <taxon>Candidatus Desulfofervidales</taxon>
        <taxon>Candidatus Desulfofervidaceae</taxon>
        <taxon>Candidatus Desulfofervidus</taxon>
    </lineage>
</organism>
<keyword evidence="2" id="KW-0489">Methyltransferase</keyword>
<dbReference type="InterPro" id="IPR029028">
    <property type="entry name" value="Alpha/beta_knot_MTases"/>
</dbReference>
<dbReference type="Proteomes" id="UP000886289">
    <property type="component" value="Unassembled WGS sequence"/>
</dbReference>
<keyword evidence="4" id="KW-0949">S-adenosyl-L-methionine</keyword>
<dbReference type="EMBL" id="DRBS01000396">
    <property type="protein sequence ID" value="HDD45318.1"/>
    <property type="molecule type" value="Genomic_DNA"/>
</dbReference>
<dbReference type="InterPro" id="IPR029026">
    <property type="entry name" value="tRNA_m1G_MTases_N"/>
</dbReference>
<evidence type="ECO:0000313" key="6">
    <source>
        <dbReference type="EMBL" id="HDD45318.1"/>
    </source>
</evidence>
<accession>A0A7C0Y656</accession>
<dbReference type="GO" id="GO:0003723">
    <property type="term" value="F:RNA binding"/>
    <property type="evidence" value="ECO:0007669"/>
    <property type="project" value="InterPro"/>
</dbReference>
<proteinExistence type="inferred from homology"/>
<dbReference type="Gene3D" id="3.40.1280.10">
    <property type="match status" value="1"/>
</dbReference>
<comment type="similarity">
    <text evidence="1">Belongs to the class IV-like SAM-binding methyltransferase superfamily. RNA methyltransferase TrmH family.</text>
</comment>